<feature type="domain" description="PpiC" evidence="4">
    <location>
        <begin position="171"/>
        <end position="271"/>
    </location>
</feature>
<accession>A0A363NS52</accession>
<evidence type="ECO:0000313" key="5">
    <source>
        <dbReference type="EMBL" id="PUV23635.1"/>
    </source>
</evidence>
<gene>
    <name evidence="5" type="ORF">DCO56_17245</name>
</gene>
<dbReference type="Pfam" id="PF13616">
    <property type="entry name" value="Rotamase_3"/>
    <property type="match status" value="1"/>
</dbReference>
<dbReference type="AlphaFoldDB" id="A0A363NS52"/>
<keyword evidence="6" id="KW-1185">Reference proteome</keyword>
<dbReference type="RefSeq" id="WP_108634978.1">
    <property type="nucleotide sequence ID" value="NZ_DAMCKI010000083.1"/>
</dbReference>
<dbReference type="SUPFAM" id="SSF109998">
    <property type="entry name" value="Triger factor/SurA peptide-binding domain-like"/>
    <property type="match status" value="1"/>
</dbReference>
<dbReference type="Pfam" id="PF00639">
    <property type="entry name" value="Rotamase"/>
    <property type="match status" value="1"/>
</dbReference>
<dbReference type="PANTHER" id="PTHR47637">
    <property type="entry name" value="CHAPERONE SURA"/>
    <property type="match status" value="1"/>
</dbReference>
<comment type="caution">
    <text evidence="5">The sequence shown here is derived from an EMBL/GenBank/DDBJ whole genome shotgun (WGS) entry which is preliminary data.</text>
</comment>
<proteinExistence type="predicted"/>
<name>A0A363NS52_9SPHI</name>
<keyword evidence="2 5" id="KW-0413">Isomerase</keyword>
<keyword evidence="1 3" id="KW-0732">Signal</keyword>
<feature type="chain" id="PRO_5017059080" evidence="3">
    <location>
        <begin position="22"/>
        <end position="449"/>
    </location>
</feature>
<protein>
    <submittedName>
        <fullName evidence="5">Peptidylprolyl isomerase</fullName>
    </submittedName>
</protein>
<evidence type="ECO:0000256" key="2">
    <source>
        <dbReference type="PROSITE-ProRule" id="PRU00278"/>
    </source>
</evidence>
<dbReference type="PANTHER" id="PTHR47637:SF1">
    <property type="entry name" value="CHAPERONE SURA"/>
    <property type="match status" value="1"/>
</dbReference>
<feature type="signal peptide" evidence="3">
    <location>
        <begin position="1"/>
        <end position="21"/>
    </location>
</feature>
<dbReference type="Gene3D" id="3.10.50.40">
    <property type="match status" value="2"/>
</dbReference>
<dbReference type="InterPro" id="IPR000297">
    <property type="entry name" value="PPIase_PpiC"/>
</dbReference>
<keyword evidence="2" id="KW-0697">Rotamase</keyword>
<dbReference type="InterPro" id="IPR050280">
    <property type="entry name" value="OMP_Chaperone_SurA"/>
</dbReference>
<organism evidence="5 6">
    <name type="scientific">Sphingobacterium athyrii</name>
    <dbReference type="NCBI Taxonomy" id="2152717"/>
    <lineage>
        <taxon>Bacteria</taxon>
        <taxon>Pseudomonadati</taxon>
        <taxon>Bacteroidota</taxon>
        <taxon>Sphingobacteriia</taxon>
        <taxon>Sphingobacteriales</taxon>
        <taxon>Sphingobacteriaceae</taxon>
        <taxon>Sphingobacterium</taxon>
    </lineage>
</organism>
<sequence length="449" mass="51350">MKKNIYILFLLLFVSIQASFAQNQIIDRVVATVGSGIILQSDLDMQYSQWLAQGNKPNEKFKCGVLEQLIIQKLLSQQAVIDSIDVTETEVDDNLNSRLRHMSQQAGGQERLEKFLNRSLLQYKEEMRASVFEQLKANKMQQNIVQKVDVTPLEVKRYFEGLDQDSLPYFNTEVEIGEIVMLPQLTDEEKKEQREKIEGIRKQIVDGSDFGTMARLYSQDPGSAPYGGDLGFGTRDNYVKEFSAMAFKLKPGEISPIVESKYGFHIIQVLERRGEEVHTRHILMKMNPGAAALERTKNKLDSIYKLVVDKKLDFYHAATNNSDAEESKFNGGMVLNPQGSNRTTLIPMDGLEKSVFTAIDPLKPGEYSKPEQFTDKTGEVGYRFNYLKTRIPPHKANLDQDFTKIKDAAKEDKVRRNLSKWFDDKAKNTFIDISDDFGACEELEKWRKK</sequence>
<feature type="domain" description="PpiC" evidence="4">
    <location>
        <begin position="274"/>
        <end position="370"/>
    </location>
</feature>
<dbReference type="OrthoDB" id="14196at2"/>
<evidence type="ECO:0000259" key="4">
    <source>
        <dbReference type="PROSITE" id="PS50198"/>
    </source>
</evidence>
<evidence type="ECO:0000313" key="6">
    <source>
        <dbReference type="Proteomes" id="UP000250831"/>
    </source>
</evidence>
<evidence type="ECO:0000256" key="3">
    <source>
        <dbReference type="SAM" id="SignalP"/>
    </source>
</evidence>
<dbReference type="PROSITE" id="PS50198">
    <property type="entry name" value="PPIC_PPIASE_2"/>
    <property type="match status" value="2"/>
</dbReference>
<dbReference type="InterPro" id="IPR046357">
    <property type="entry name" value="PPIase_dom_sf"/>
</dbReference>
<evidence type="ECO:0000256" key="1">
    <source>
        <dbReference type="ARBA" id="ARBA00022729"/>
    </source>
</evidence>
<dbReference type="Gene3D" id="1.10.4030.10">
    <property type="entry name" value="Porin chaperone SurA, peptide-binding domain"/>
    <property type="match status" value="1"/>
</dbReference>
<dbReference type="EMBL" id="QCXX01000004">
    <property type="protein sequence ID" value="PUV23635.1"/>
    <property type="molecule type" value="Genomic_DNA"/>
</dbReference>
<dbReference type="SUPFAM" id="SSF54534">
    <property type="entry name" value="FKBP-like"/>
    <property type="match status" value="2"/>
</dbReference>
<dbReference type="GO" id="GO:0003755">
    <property type="term" value="F:peptidyl-prolyl cis-trans isomerase activity"/>
    <property type="evidence" value="ECO:0007669"/>
    <property type="project" value="UniProtKB-KW"/>
</dbReference>
<reference evidence="5 6" key="1">
    <citation type="submission" date="2018-04" db="EMBL/GenBank/DDBJ databases">
        <title>Sphingobacterium sp. M46 Genome.</title>
        <authorList>
            <person name="Cheng J."/>
            <person name="Li Y."/>
        </authorList>
    </citation>
    <scope>NUCLEOTIDE SEQUENCE [LARGE SCALE GENOMIC DNA]</scope>
    <source>
        <strain evidence="5 6">M46</strain>
    </source>
</reference>
<dbReference type="InterPro" id="IPR027304">
    <property type="entry name" value="Trigger_fact/SurA_dom_sf"/>
</dbReference>
<dbReference type="Proteomes" id="UP000250831">
    <property type="component" value="Unassembled WGS sequence"/>
</dbReference>